<evidence type="ECO:0000313" key="6">
    <source>
        <dbReference type="Proteomes" id="UP001057291"/>
    </source>
</evidence>
<evidence type="ECO:0000313" key="5">
    <source>
        <dbReference type="EMBL" id="GIM46259.1"/>
    </source>
</evidence>
<feature type="domain" description="HD Cas3-type" evidence="4">
    <location>
        <begin position="13"/>
        <end position="182"/>
    </location>
</feature>
<dbReference type="EMBL" id="BOQE01000001">
    <property type="protein sequence ID" value="GIM46259.1"/>
    <property type="molecule type" value="Genomic_DNA"/>
</dbReference>
<evidence type="ECO:0000256" key="1">
    <source>
        <dbReference type="ARBA" id="ARBA00022723"/>
    </source>
</evidence>
<keyword evidence="2" id="KW-0378">Hydrolase</keyword>
<keyword evidence="1" id="KW-0479">Metal-binding</keyword>
<proteinExistence type="predicted"/>
<dbReference type="GO" id="GO:0016787">
    <property type="term" value="F:hydrolase activity"/>
    <property type="evidence" value="ECO:0007669"/>
    <property type="project" value="UniProtKB-KW"/>
</dbReference>
<dbReference type="AlphaFoldDB" id="A0AAV4LEK5"/>
<accession>A0AAV4LEK5</accession>
<dbReference type="Pfam" id="PF01966">
    <property type="entry name" value="HD"/>
    <property type="match status" value="1"/>
</dbReference>
<dbReference type="GO" id="GO:0051607">
    <property type="term" value="P:defense response to virus"/>
    <property type="evidence" value="ECO:0007669"/>
    <property type="project" value="UniProtKB-KW"/>
</dbReference>
<dbReference type="GO" id="GO:0046872">
    <property type="term" value="F:metal ion binding"/>
    <property type="evidence" value="ECO:0007669"/>
    <property type="project" value="UniProtKB-KW"/>
</dbReference>
<dbReference type="NCBIfam" id="TIGR01596">
    <property type="entry name" value="cas3_HD"/>
    <property type="match status" value="1"/>
</dbReference>
<organism evidence="5 6">
    <name type="scientific">Collibacillus ludicampi</name>
    <dbReference type="NCBI Taxonomy" id="2771369"/>
    <lineage>
        <taxon>Bacteria</taxon>
        <taxon>Bacillati</taxon>
        <taxon>Bacillota</taxon>
        <taxon>Bacilli</taxon>
        <taxon>Bacillales</taxon>
        <taxon>Alicyclobacillaceae</taxon>
        <taxon>Collibacillus</taxon>
    </lineage>
</organism>
<dbReference type="PROSITE" id="PS51643">
    <property type="entry name" value="HD_CAS3"/>
    <property type="match status" value="1"/>
</dbReference>
<dbReference type="Proteomes" id="UP001057291">
    <property type="component" value="Unassembled WGS sequence"/>
</dbReference>
<name>A0AAV4LEK5_9BACL</name>
<reference evidence="5" key="1">
    <citation type="journal article" date="2023" name="Int. J. Syst. Evol. Microbiol.">
        <title>Collibacillus ludicampi gen. nov., sp. nov., a new soil bacterium of the family Alicyclobacillaceae.</title>
        <authorList>
            <person name="Jojima T."/>
            <person name="Ioku Y."/>
            <person name="Fukuta Y."/>
            <person name="Shirasaka N."/>
            <person name="Matsumura Y."/>
            <person name="Mori M."/>
        </authorList>
    </citation>
    <scope>NUCLEOTIDE SEQUENCE</scope>
    <source>
        <strain evidence="5">TP075</strain>
    </source>
</reference>
<sequence length="237" mass="27702">MNLVDRMNKAVAKSLPRVSLFEHSFGVLQIVDHMIRQTEGYSNDQASVLRLGAFLHDIGKLNADFQEMLLSSDKSQMKRVKHEAQTYQFYEDVMNERNDVVEWLAEALNCRVINPKDWGDVFAFAVTHHGLFYSSLEEGKWHARREWTRMSPKEERRITLADLMIRYYPLGGAVIFADMLHSEQLSSGRDNVSEIKGMKHPSDWLLYVRRRKEELFHVKEIDHETRIPLDLLELLIA</sequence>
<dbReference type="InterPro" id="IPR038257">
    <property type="entry name" value="CRISPR-assoc_Cas3_HD_sf"/>
</dbReference>
<keyword evidence="3" id="KW-0051">Antiviral defense</keyword>
<protein>
    <recommendedName>
        <fullName evidence="4">HD Cas3-type domain-containing protein</fullName>
    </recommendedName>
</protein>
<dbReference type="RefSeq" id="WP_282199385.1">
    <property type="nucleotide sequence ID" value="NZ_BOQE01000001.1"/>
</dbReference>
<comment type="caution">
    <text evidence="5">The sequence shown here is derived from an EMBL/GenBank/DDBJ whole genome shotgun (WGS) entry which is preliminary data.</text>
</comment>
<evidence type="ECO:0000256" key="3">
    <source>
        <dbReference type="ARBA" id="ARBA00023118"/>
    </source>
</evidence>
<dbReference type="Gene3D" id="1.10.3210.30">
    <property type="match status" value="1"/>
</dbReference>
<keyword evidence="6" id="KW-1185">Reference proteome</keyword>
<dbReference type="SUPFAM" id="SSF109604">
    <property type="entry name" value="HD-domain/PDEase-like"/>
    <property type="match status" value="1"/>
</dbReference>
<dbReference type="InterPro" id="IPR006483">
    <property type="entry name" value="CRISPR-assoc_Cas3_HD"/>
</dbReference>
<evidence type="ECO:0000259" key="4">
    <source>
        <dbReference type="PROSITE" id="PS51643"/>
    </source>
</evidence>
<evidence type="ECO:0000256" key="2">
    <source>
        <dbReference type="ARBA" id="ARBA00022801"/>
    </source>
</evidence>
<gene>
    <name evidence="5" type="ORF">DNHGIG_18080</name>
</gene>
<dbReference type="InterPro" id="IPR006674">
    <property type="entry name" value="HD_domain"/>
</dbReference>